<feature type="transmembrane region" description="Helical" evidence="2">
    <location>
        <begin position="31"/>
        <end position="55"/>
    </location>
</feature>
<keyword evidence="2" id="KW-0812">Transmembrane</keyword>
<feature type="compositionally biased region" description="Polar residues" evidence="1">
    <location>
        <begin position="209"/>
        <end position="219"/>
    </location>
</feature>
<dbReference type="EMBL" id="JAPDMZ010000055">
    <property type="protein sequence ID" value="KAK0553049.1"/>
    <property type="molecule type" value="Genomic_DNA"/>
</dbReference>
<reference evidence="3" key="1">
    <citation type="journal article" date="2023" name="PhytoFront">
        <title>Draft Genome Resources of Seven Strains of Tilletia horrida, Causal Agent of Kernel Smut of Rice.</title>
        <authorList>
            <person name="Khanal S."/>
            <person name="Antony Babu S."/>
            <person name="Zhou X.G."/>
        </authorList>
    </citation>
    <scope>NUCLEOTIDE SEQUENCE</scope>
    <source>
        <strain evidence="3">TX6</strain>
    </source>
</reference>
<evidence type="ECO:0000313" key="4">
    <source>
        <dbReference type="Proteomes" id="UP001176517"/>
    </source>
</evidence>
<evidence type="ECO:0000313" key="3">
    <source>
        <dbReference type="EMBL" id="KAK0553049.1"/>
    </source>
</evidence>
<evidence type="ECO:0000256" key="2">
    <source>
        <dbReference type="SAM" id="Phobius"/>
    </source>
</evidence>
<dbReference type="AlphaFoldDB" id="A0AAN6GRT8"/>
<feature type="region of interest" description="Disordered" evidence="1">
    <location>
        <begin position="563"/>
        <end position="597"/>
    </location>
</feature>
<feature type="region of interest" description="Disordered" evidence="1">
    <location>
        <begin position="724"/>
        <end position="747"/>
    </location>
</feature>
<feature type="region of interest" description="Disordered" evidence="1">
    <location>
        <begin position="314"/>
        <end position="335"/>
    </location>
</feature>
<keyword evidence="2" id="KW-1133">Transmembrane helix</keyword>
<keyword evidence="4" id="KW-1185">Reference proteome</keyword>
<feature type="compositionally biased region" description="Polar residues" evidence="1">
    <location>
        <begin position="913"/>
        <end position="923"/>
    </location>
</feature>
<feature type="compositionally biased region" description="Basic and acidic residues" evidence="1">
    <location>
        <begin position="82"/>
        <end position="92"/>
    </location>
</feature>
<gene>
    <name evidence="3" type="ORF">OC846_002665</name>
</gene>
<protein>
    <submittedName>
        <fullName evidence="3">Uncharacterized protein</fullName>
    </submittedName>
</protein>
<feature type="compositionally biased region" description="Low complexity" evidence="1">
    <location>
        <begin position="581"/>
        <end position="597"/>
    </location>
</feature>
<comment type="caution">
    <text evidence="3">The sequence shown here is derived from an EMBL/GenBank/DDBJ whole genome shotgun (WGS) entry which is preliminary data.</text>
</comment>
<feature type="region of interest" description="Disordered" evidence="1">
    <location>
        <begin position="622"/>
        <end position="686"/>
    </location>
</feature>
<accession>A0AAN6GRT8</accession>
<feature type="region of interest" description="Disordered" evidence="1">
    <location>
        <begin position="1"/>
        <end position="26"/>
    </location>
</feature>
<feature type="compositionally biased region" description="Low complexity" evidence="1">
    <location>
        <begin position="1"/>
        <end position="19"/>
    </location>
</feature>
<feature type="region of interest" description="Disordered" evidence="1">
    <location>
        <begin position="71"/>
        <end position="103"/>
    </location>
</feature>
<name>A0AAN6GRT8_9BASI</name>
<feature type="region of interest" description="Disordered" evidence="1">
    <location>
        <begin position="209"/>
        <end position="242"/>
    </location>
</feature>
<feature type="compositionally biased region" description="Polar residues" evidence="1">
    <location>
        <begin position="643"/>
        <end position="672"/>
    </location>
</feature>
<feature type="compositionally biased region" description="Polar residues" evidence="1">
    <location>
        <begin position="564"/>
        <end position="578"/>
    </location>
</feature>
<feature type="region of interest" description="Disordered" evidence="1">
    <location>
        <begin position="903"/>
        <end position="946"/>
    </location>
</feature>
<sequence>MTAPAAPSATSGTASEPAPVSSTNSHAPTPVMMALSAGAVIFLMLIAFMIGACVCKRYASMMERRKALPAFLKGRSNSPPGPDRKQPFKDGKASIPPSPMLEKDEDGFETRFIVPTLGFYANGKAAGLASSAPNLLSKRTSTPATSPVKMISSVARGLASSRGTGVVPPVLKYEEIIASPIITSPSAIFSPEVSSSSTHSPRDIQRWTNLPSSAPNAGSLTGKLVPDTPSARNSPALGPSSRLRVMNGGSVGSHTPAGSVEAASMVGLGLMTDSVERSMPIVSSARESTVGAKSMTAEVHEDELHDFTMASVLPSSTLSQSPEKPQSSTKPAASLSVETLEQLTWRDVPEGSLRSGSPLRVDSCDNLTAISPSSSGLSLMTGRAAVPKSVLRALQGYEGGEASSSETTVPSDAEITNADDELPREIPRQWRAGQHGSAVLGTKDLPLADRRQHKVSDSSLLDYMKPSGHSLRRPDMIRRSTQISTSSRSDDLIVLSGIAMDGISPIDMPSLPLSLWSTSASAPALASYAATLANLAANGASAITSMFPGTLTTACPIPEAEISPTEQLSSTPTKTFANTLPHASPSSSQMSQSSSAHSVLLLREQRLRSNLQAIQRAESQQSLAFSDKLSPADALRNPAGTPPKSQTRKQSASSLSLNGLSIREPTSSTGKKSLSPRKGRDRNVTPTATSLVAVATANAAAAAMAESFPRGIVGHPYTGVPGSCGSTPAASRSMDTIDTRASSPTPLPPFSFPFPMQDDRTQMVDAASIKVQERGQGGQLRALKYIRSNDEPLSSMLAFAAPPSTTVARVDILEDRHLPAIYDGAMLALQEKEQQRVLAQHLLGMDVPLDYPVDVGLNEVIEIYPDEKQVVPLQSTSTSSFLSGQGEQVGDVTQSSASLYSHLSASAGPSPTPNKSLSSNNAVLDSMTGSGSMLGGSGGASSALRDSTNSLVGHGFRLSGLTTGSTPSSDERGSYISPTLKLIHFYSPSAGSAAAAVPVMPGHTLSNGSVTMAATSRRHVPSAPFADLEPQYYQPGQQQQQQQQQQMSGQGVNLALGLQQDWPMGTSPAFSRPAVRADDVFA</sequence>
<keyword evidence="2" id="KW-0472">Membrane</keyword>
<organism evidence="3 4">
    <name type="scientific">Tilletia horrida</name>
    <dbReference type="NCBI Taxonomy" id="155126"/>
    <lineage>
        <taxon>Eukaryota</taxon>
        <taxon>Fungi</taxon>
        <taxon>Dikarya</taxon>
        <taxon>Basidiomycota</taxon>
        <taxon>Ustilaginomycotina</taxon>
        <taxon>Exobasidiomycetes</taxon>
        <taxon>Tilletiales</taxon>
        <taxon>Tilletiaceae</taxon>
        <taxon>Tilletia</taxon>
    </lineage>
</organism>
<dbReference type="Proteomes" id="UP001176517">
    <property type="component" value="Unassembled WGS sequence"/>
</dbReference>
<feature type="compositionally biased region" description="Polar residues" evidence="1">
    <location>
        <begin position="724"/>
        <end position="741"/>
    </location>
</feature>
<proteinExistence type="predicted"/>
<evidence type="ECO:0000256" key="1">
    <source>
        <dbReference type="SAM" id="MobiDB-lite"/>
    </source>
</evidence>